<sequence length="74" mass="8351">DRMVFVDEATCIGCTMCASIAPLTFLMEDDFGRARTFNQEGDDDETVAEAISTCPVDCIHYVPWDELVSLERER</sequence>
<dbReference type="InterPro" id="IPR017896">
    <property type="entry name" value="4Fe4S_Fe-S-bd"/>
</dbReference>
<dbReference type="PANTHER" id="PTHR44579:SF2">
    <property type="entry name" value="OS01G0730500 PROTEIN"/>
    <property type="match status" value="1"/>
</dbReference>
<evidence type="ECO:0000313" key="6">
    <source>
        <dbReference type="Proteomes" id="UP000002729"/>
    </source>
</evidence>
<evidence type="ECO:0000259" key="4">
    <source>
        <dbReference type="PROSITE" id="PS51379"/>
    </source>
</evidence>
<proteinExistence type="predicted"/>
<dbReference type="Gene3D" id="3.30.70.20">
    <property type="match status" value="1"/>
</dbReference>
<dbReference type="RefSeq" id="XP_009037557.1">
    <property type="nucleotide sequence ID" value="XM_009039309.1"/>
</dbReference>
<keyword evidence="3" id="KW-0411">Iron-sulfur</keyword>
<reference evidence="5 6" key="1">
    <citation type="journal article" date="2011" name="Proc. Natl. Acad. Sci. U.S.A.">
        <title>Niche of harmful alga Aureococcus anophagefferens revealed through ecogenomics.</title>
        <authorList>
            <person name="Gobler C.J."/>
            <person name="Berry D.L."/>
            <person name="Dyhrman S.T."/>
            <person name="Wilhelm S.W."/>
            <person name="Salamov A."/>
            <person name="Lobanov A.V."/>
            <person name="Zhang Y."/>
            <person name="Collier J.L."/>
            <person name="Wurch L.L."/>
            <person name="Kustka A.B."/>
            <person name="Dill B.D."/>
            <person name="Shah M."/>
            <person name="VerBerkmoes N.C."/>
            <person name="Kuo A."/>
            <person name="Terry A."/>
            <person name="Pangilinan J."/>
            <person name="Lindquist E.A."/>
            <person name="Lucas S."/>
            <person name="Paulsen I.T."/>
            <person name="Hattenrath-Lehmann T.K."/>
            <person name="Talmage S.C."/>
            <person name="Walker E.A."/>
            <person name="Koch F."/>
            <person name="Burson A.M."/>
            <person name="Marcoval M.A."/>
            <person name="Tang Y.Z."/>
            <person name="Lecleir G.R."/>
            <person name="Coyne K.J."/>
            <person name="Berg G.M."/>
            <person name="Bertrand E.M."/>
            <person name="Saito M.A."/>
            <person name="Gladyshev V.N."/>
            <person name="Grigoriev I.V."/>
        </authorList>
    </citation>
    <scope>NUCLEOTIDE SEQUENCE [LARGE SCALE GENOMIC DNA]</scope>
    <source>
        <strain evidence="6">CCMP 1984</strain>
    </source>
</reference>
<dbReference type="GO" id="GO:0009055">
    <property type="term" value="F:electron transfer activity"/>
    <property type="evidence" value="ECO:0007669"/>
    <property type="project" value="InterPro"/>
</dbReference>
<dbReference type="OMA" id="CIYWVKR"/>
<keyword evidence="1" id="KW-0479">Metal-binding</keyword>
<dbReference type="InterPro" id="IPR001080">
    <property type="entry name" value="3Fe4S_ferredoxin"/>
</dbReference>
<dbReference type="PRINTS" id="PR00352">
    <property type="entry name" value="3FE4SFRDOXIN"/>
</dbReference>
<accession>F0YB27</accession>
<protein>
    <recommendedName>
        <fullName evidence="4">4Fe-4S ferredoxin-type domain-containing protein</fullName>
    </recommendedName>
</protein>
<name>F0YB27_AURAN</name>
<evidence type="ECO:0000256" key="1">
    <source>
        <dbReference type="ARBA" id="ARBA00022723"/>
    </source>
</evidence>
<keyword evidence="6" id="KW-1185">Reference proteome</keyword>
<dbReference type="Proteomes" id="UP000002729">
    <property type="component" value="Unassembled WGS sequence"/>
</dbReference>
<organism evidence="6">
    <name type="scientific">Aureococcus anophagefferens</name>
    <name type="common">Harmful bloom alga</name>
    <dbReference type="NCBI Taxonomy" id="44056"/>
    <lineage>
        <taxon>Eukaryota</taxon>
        <taxon>Sar</taxon>
        <taxon>Stramenopiles</taxon>
        <taxon>Ochrophyta</taxon>
        <taxon>Pelagophyceae</taxon>
        <taxon>Pelagomonadales</taxon>
        <taxon>Pelagomonadaceae</taxon>
        <taxon>Aureococcus</taxon>
    </lineage>
</organism>
<evidence type="ECO:0000313" key="5">
    <source>
        <dbReference type="EMBL" id="EGB07554.1"/>
    </source>
</evidence>
<gene>
    <name evidence="5" type="ORF">AURANDRAFT_16950</name>
</gene>
<dbReference type="KEGG" id="aaf:AURANDRAFT_16950"/>
<keyword evidence="2" id="KW-0408">Iron</keyword>
<dbReference type="PROSITE" id="PS51379">
    <property type="entry name" value="4FE4S_FER_2"/>
    <property type="match status" value="1"/>
</dbReference>
<dbReference type="GO" id="GO:0005506">
    <property type="term" value="F:iron ion binding"/>
    <property type="evidence" value="ECO:0007669"/>
    <property type="project" value="InterPro"/>
</dbReference>
<dbReference type="eggNOG" id="KOG0716">
    <property type="taxonomic scope" value="Eukaryota"/>
</dbReference>
<dbReference type="SUPFAM" id="SSF54862">
    <property type="entry name" value="4Fe-4S ferredoxins"/>
    <property type="match status" value="1"/>
</dbReference>
<feature type="non-terminal residue" evidence="5">
    <location>
        <position position="74"/>
    </location>
</feature>
<dbReference type="GeneID" id="20218751"/>
<evidence type="ECO:0000256" key="2">
    <source>
        <dbReference type="ARBA" id="ARBA00023004"/>
    </source>
</evidence>
<dbReference type="AlphaFoldDB" id="F0YB27"/>
<feature type="domain" description="4Fe-4S ferredoxin-type" evidence="4">
    <location>
        <begin position="2"/>
        <end position="31"/>
    </location>
</feature>
<dbReference type="GO" id="GO:0051536">
    <property type="term" value="F:iron-sulfur cluster binding"/>
    <property type="evidence" value="ECO:0007669"/>
    <property type="project" value="UniProtKB-KW"/>
</dbReference>
<dbReference type="InParanoid" id="F0YB27"/>
<evidence type="ECO:0000256" key="3">
    <source>
        <dbReference type="ARBA" id="ARBA00023014"/>
    </source>
</evidence>
<dbReference type="EMBL" id="GL833130">
    <property type="protein sequence ID" value="EGB07554.1"/>
    <property type="molecule type" value="Genomic_DNA"/>
</dbReference>
<feature type="non-terminal residue" evidence="5">
    <location>
        <position position="1"/>
    </location>
</feature>
<dbReference type="PANTHER" id="PTHR44579">
    <property type="entry name" value="OS01G0730500 PROTEIN"/>
    <property type="match status" value="1"/>
</dbReference>
<dbReference type="OrthoDB" id="376357at2759"/>
<dbReference type="Pfam" id="PF13370">
    <property type="entry name" value="Fer4_13"/>
    <property type="match status" value="1"/>
</dbReference>